<reference evidence="2" key="1">
    <citation type="journal article" date="2023" name="Nat. Plants">
        <title>Single-cell RNA sequencing provides a high-resolution roadmap for understanding the multicellular compartmentation of specialized metabolism.</title>
        <authorList>
            <person name="Sun S."/>
            <person name="Shen X."/>
            <person name="Li Y."/>
            <person name="Li Y."/>
            <person name="Wang S."/>
            <person name="Li R."/>
            <person name="Zhang H."/>
            <person name="Shen G."/>
            <person name="Guo B."/>
            <person name="Wei J."/>
            <person name="Xu J."/>
            <person name="St-Pierre B."/>
            <person name="Chen S."/>
            <person name="Sun C."/>
        </authorList>
    </citation>
    <scope>NUCLEOTIDE SEQUENCE [LARGE SCALE GENOMIC DNA]</scope>
</reference>
<sequence length="370" mass="43008">MATSENWQLFVYGGRHNQKIGVYSHGQVQAVRRTKEQLIQSEQFRKSHVPPRNMLIFFQEHNVGCAVRYNLPLLEVVGMTPTDKNFTVATAFMRNEQATTYRWGERFNACDRRWFSKSYHMLCRKHINQNVLAKLTKMIKDEEVASRFLKNIAAFWKTLEIEGGIPSAQAHDMDSEMRDLASLLDQISTCPISKVREVCRIIKGGLSSVLPEDPGVTLTTSPEHTATKVVADFVFGDENQWSEVRRRMSFELEHMKDMYVSLFESLERYYELIQRIQWRDGHAPREHWLDTLDHLYVIANAFNLCVVLIAKLGSTTLLPLYLYSTCITRTLFIGHLSEQQHFIKLQMRDGCPLPPLHVQWQYHRDNRVSG</sequence>
<organism evidence="1 2">
    <name type="scientific">Catharanthus roseus</name>
    <name type="common">Madagascar periwinkle</name>
    <name type="synonym">Vinca rosea</name>
    <dbReference type="NCBI Taxonomy" id="4058"/>
    <lineage>
        <taxon>Eukaryota</taxon>
        <taxon>Viridiplantae</taxon>
        <taxon>Streptophyta</taxon>
        <taxon>Embryophyta</taxon>
        <taxon>Tracheophyta</taxon>
        <taxon>Spermatophyta</taxon>
        <taxon>Magnoliopsida</taxon>
        <taxon>eudicotyledons</taxon>
        <taxon>Gunneridae</taxon>
        <taxon>Pentapetalae</taxon>
        <taxon>asterids</taxon>
        <taxon>lamiids</taxon>
        <taxon>Gentianales</taxon>
        <taxon>Apocynaceae</taxon>
        <taxon>Rauvolfioideae</taxon>
        <taxon>Vinceae</taxon>
        <taxon>Catharanthinae</taxon>
        <taxon>Catharanthus</taxon>
    </lineage>
</organism>
<name>A0ACB9ZVZ0_CATRO</name>
<dbReference type="EMBL" id="CM044707">
    <property type="protein sequence ID" value="KAI5652425.1"/>
    <property type="molecule type" value="Genomic_DNA"/>
</dbReference>
<gene>
    <name evidence="1" type="ORF">M9H77_29612</name>
</gene>
<dbReference type="Proteomes" id="UP001060085">
    <property type="component" value="Linkage Group LG07"/>
</dbReference>
<protein>
    <submittedName>
        <fullName evidence="1">Uncharacterized protein</fullName>
    </submittedName>
</protein>
<accession>A0ACB9ZVZ0</accession>
<proteinExistence type="predicted"/>
<comment type="caution">
    <text evidence="1">The sequence shown here is derived from an EMBL/GenBank/DDBJ whole genome shotgun (WGS) entry which is preliminary data.</text>
</comment>
<evidence type="ECO:0000313" key="1">
    <source>
        <dbReference type="EMBL" id="KAI5652425.1"/>
    </source>
</evidence>
<keyword evidence="2" id="KW-1185">Reference proteome</keyword>
<evidence type="ECO:0000313" key="2">
    <source>
        <dbReference type="Proteomes" id="UP001060085"/>
    </source>
</evidence>